<sequence>MTQTIEAPQRPGRRLGWRTLALRKEALGVLLLGLVAVFVLWGAWVGPRPDSPPPESMPSEGYVLSLNAADGLSSVRPWSTGELIDRLRPAPEGNVLVWTEAGRVRWATLSPSDPMLKEYRARPVSSTGLQPAEALHRPMVVGVLMSLLSLWAVVAGPRPRYGTRWFWFWLLPASLGLGIAWYAVAELIRTPDDRRPRRRSGLDGFVTGLVISAGVGAMLWLLQGL</sequence>
<dbReference type="EMBL" id="AP027735">
    <property type="protein sequence ID" value="BDZ59209.1"/>
    <property type="molecule type" value="Genomic_DNA"/>
</dbReference>
<feature type="transmembrane region" description="Helical" evidence="1">
    <location>
        <begin position="135"/>
        <end position="154"/>
    </location>
</feature>
<protein>
    <submittedName>
        <fullName evidence="2">Uncharacterized protein</fullName>
    </submittedName>
</protein>
<reference evidence="2" key="2">
    <citation type="submission" date="2023-02" db="EMBL/GenBank/DDBJ databases">
        <authorList>
            <person name="Sun Q."/>
            <person name="Mori K."/>
        </authorList>
    </citation>
    <scope>NUCLEOTIDE SEQUENCE</scope>
    <source>
        <strain evidence="2">NBRC 110608</strain>
    </source>
</reference>
<reference evidence="2" key="1">
    <citation type="journal article" date="2014" name="Int. J. Syst. Evol. Microbiol.">
        <title>Complete genome of a new Firmicutes species belonging to the dominant human colonic microbiota ('Ruminococcus bicirculans') reveals two chromosomes and a selective capacity to utilize plant glucans.</title>
        <authorList>
            <consortium name="NISC Comparative Sequencing Program"/>
            <person name="Wegmann U."/>
            <person name="Louis P."/>
            <person name="Goesmann A."/>
            <person name="Henrissat B."/>
            <person name="Duncan S.H."/>
            <person name="Flint H.J."/>
        </authorList>
    </citation>
    <scope>NUCLEOTIDE SEQUENCE</scope>
    <source>
        <strain evidence="2">NBRC 110608</strain>
    </source>
</reference>
<evidence type="ECO:0000256" key="1">
    <source>
        <dbReference type="SAM" id="Phobius"/>
    </source>
</evidence>
<dbReference type="RefSeq" id="WP_289231336.1">
    <property type="nucleotide sequence ID" value="NZ_AP027735.1"/>
</dbReference>
<feature type="transmembrane region" description="Helical" evidence="1">
    <location>
        <begin position="204"/>
        <end position="222"/>
    </location>
</feature>
<evidence type="ECO:0000313" key="2">
    <source>
        <dbReference type="EMBL" id="BDZ59209.1"/>
    </source>
</evidence>
<organism evidence="2">
    <name type="scientific">Barrientosiimonas endolithica</name>
    <dbReference type="NCBI Taxonomy" id="1535208"/>
    <lineage>
        <taxon>Bacteria</taxon>
        <taxon>Bacillati</taxon>
        <taxon>Actinomycetota</taxon>
        <taxon>Actinomycetes</taxon>
        <taxon>Micrococcales</taxon>
        <taxon>Dermacoccaceae</taxon>
        <taxon>Barrientosiimonas</taxon>
    </lineage>
</organism>
<proteinExistence type="predicted"/>
<feature type="transmembrane region" description="Helical" evidence="1">
    <location>
        <begin position="26"/>
        <end position="44"/>
    </location>
</feature>
<feature type="transmembrane region" description="Helical" evidence="1">
    <location>
        <begin position="166"/>
        <end position="184"/>
    </location>
</feature>
<keyword evidence="1" id="KW-0812">Transmembrane</keyword>
<keyword evidence="1" id="KW-0472">Membrane</keyword>
<gene>
    <name evidence="2" type="ORF">GCM10025872_28660</name>
</gene>
<name>A0ABN6YP61_9MICO</name>
<keyword evidence="1" id="KW-1133">Transmembrane helix</keyword>
<accession>A0ABN6YP61</accession>